<dbReference type="PANTHER" id="PTHR30483:SF6">
    <property type="entry name" value="PERIPLASMIC BINDING PROTEIN OF ABC TRANSPORTER FOR NATURAL AMINO ACIDS"/>
    <property type="match status" value="1"/>
</dbReference>
<keyword evidence="2 3" id="KW-0732">Signal</keyword>
<organism evidence="5 6">
    <name type="scientific">Frankia umida</name>
    <dbReference type="NCBI Taxonomy" id="573489"/>
    <lineage>
        <taxon>Bacteria</taxon>
        <taxon>Bacillati</taxon>
        <taxon>Actinomycetota</taxon>
        <taxon>Actinomycetes</taxon>
        <taxon>Frankiales</taxon>
        <taxon>Frankiaceae</taxon>
        <taxon>Frankia</taxon>
    </lineage>
</organism>
<dbReference type="Gene3D" id="3.40.50.2300">
    <property type="match status" value="2"/>
</dbReference>
<evidence type="ECO:0000256" key="1">
    <source>
        <dbReference type="ARBA" id="ARBA00010062"/>
    </source>
</evidence>
<evidence type="ECO:0000256" key="2">
    <source>
        <dbReference type="ARBA" id="ARBA00022729"/>
    </source>
</evidence>
<gene>
    <name evidence="5" type="ORF">MXD59_20710</name>
</gene>
<comment type="caution">
    <text evidence="5">The sequence shown here is derived from an EMBL/GenBank/DDBJ whole genome shotgun (WGS) entry which is preliminary data.</text>
</comment>
<name>A0ABT0K2V9_9ACTN</name>
<dbReference type="InterPro" id="IPR051010">
    <property type="entry name" value="BCAA_transport"/>
</dbReference>
<dbReference type="InterPro" id="IPR028081">
    <property type="entry name" value="Leu-bd"/>
</dbReference>
<evidence type="ECO:0000313" key="5">
    <source>
        <dbReference type="EMBL" id="MCK9878159.1"/>
    </source>
</evidence>
<comment type="similarity">
    <text evidence="1">Belongs to the leucine-binding protein family.</text>
</comment>
<dbReference type="PROSITE" id="PS51257">
    <property type="entry name" value="PROKAR_LIPOPROTEIN"/>
    <property type="match status" value="1"/>
</dbReference>
<dbReference type="Proteomes" id="UP001201873">
    <property type="component" value="Unassembled WGS sequence"/>
</dbReference>
<sequence>MVKRSSGRQLGALAGVAAAVLALVAACGSSGDDKPAGPQASVSSSGDLLGPIARASGAPVQIGLISDGKSQVADNSIELTAAKATVAYLNERKSGIGGRPIKLVTCEAQADPAKAADCANQMIEDKVVAVIIGGSPVLASIWEPLHAAHVPTLVYSGVNDAMRSDRESTFTISDGNFGGIILPLQQAKSAGLKKVTYIVIDVPAALDGLKTTAPALLRKAGLDINVVAVPPGTADMTPQIQNLTSKDPGLVFILGNDSFCISALNGLRAVGYTGQVAAISSCVTDATRKAVPGSQLKGITISATVPIGQDNPATRLYNAVAKTYGSGIDTTRAIGMTAFTEVAAFQSALQGITGDITSQSVIKAFKGMPEREIPGSLGLGFRCNGKADPTAPSTCVRGGIVSTLDATGNPGAYKVVGATPIED</sequence>
<reference evidence="5 6" key="1">
    <citation type="submission" date="2022-04" db="EMBL/GenBank/DDBJ databases">
        <title>Genome diversity in the genus Frankia.</title>
        <authorList>
            <person name="Carlos-Shanley C."/>
            <person name="Hahn D."/>
        </authorList>
    </citation>
    <scope>NUCLEOTIDE SEQUENCE [LARGE SCALE GENOMIC DNA]</scope>
    <source>
        <strain evidence="5 6">Ag45/Mut15</strain>
    </source>
</reference>
<dbReference type="RefSeq" id="WP_248826294.1">
    <property type="nucleotide sequence ID" value="NZ_JALKFT010000027.1"/>
</dbReference>
<feature type="domain" description="Leucine-binding protein" evidence="4">
    <location>
        <begin position="59"/>
        <end position="386"/>
    </location>
</feature>
<dbReference type="EMBL" id="JALKFT010000027">
    <property type="protein sequence ID" value="MCK9878159.1"/>
    <property type="molecule type" value="Genomic_DNA"/>
</dbReference>
<feature type="signal peptide" evidence="3">
    <location>
        <begin position="1"/>
        <end position="25"/>
    </location>
</feature>
<evidence type="ECO:0000259" key="4">
    <source>
        <dbReference type="Pfam" id="PF13458"/>
    </source>
</evidence>
<keyword evidence="6" id="KW-1185">Reference proteome</keyword>
<proteinExistence type="inferred from homology"/>
<protein>
    <submittedName>
        <fullName evidence="5">ABC transporter substrate-binding protein</fullName>
    </submittedName>
</protein>
<evidence type="ECO:0000256" key="3">
    <source>
        <dbReference type="SAM" id="SignalP"/>
    </source>
</evidence>
<accession>A0ABT0K2V9</accession>
<dbReference type="SUPFAM" id="SSF53822">
    <property type="entry name" value="Periplasmic binding protein-like I"/>
    <property type="match status" value="1"/>
</dbReference>
<dbReference type="InterPro" id="IPR028082">
    <property type="entry name" value="Peripla_BP_I"/>
</dbReference>
<dbReference type="Pfam" id="PF13458">
    <property type="entry name" value="Peripla_BP_6"/>
    <property type="match status" value="1"/>
</dbReference>
<dbReference type="PANTHER" id="PTHR30483">
    <property type="entry name" value="LEUCINE-SPECIFIC-BINDING PROTEIN"/>
    <property type="match status" value="1"/>
</dbReference>
<feature type="chain" id="PRO_5045838362" evidence="3">
    <location>
        <begin position="26"/>
        <end position="423"/>
    </location>
</feature>
<evidence type="ECO:0000313" key="6">
    <source>
        <dbReference type="Proteomes" id="UP001201873"/>
    </source>
</evidence>